<dbReference type="GO" id="GO:0030552">
    <property type="term" value="F:cAMP binding"/>
    <property type="evidence" value="ECO:0007669"/>
    <property type="project" value="UniProtKB-KW"/>
</dbReference>
<dbReference type="Pfam" id="PF00027">
    <property type="entry name" value="cNMP_binding"/>
    <property type="match status" value="2"/>
</dbReference>
<organism evidence="13 14">
    <name type="scientific">Amylocarpus encephaloides</name>
    <dbReference type="NCBI Taxonomy" id="45428"/>
    <lineage>
        <taxon>Eukaryota</taxon>
        <taxon>Fungi</taxon>
        <taxon>Dikarya</taxon>
        <taxon>Ascomycota</taxon>
        <taxon>Pezizomycotina</taxon>
        <taxon>Leotiomycetes</taxon>
        <taxon>Helotiales</taxon>
        <taxon>Helotiales incertae sedis</taxon>
        <taxon>Amylocarpus</taxon>
    </lineage>
</organism>
<dbReference type="InterPro" id="IPR000595">
    <property type="entry name" value="cNMP-bd_dom"/>
</dbReference>
<sequence length="444" mass="47785">MSYPSAYQEAIESLNQEVSRAQPSDILQFCANFFAQRLEGERADLLAGPHSKPPAMSGSAFPGRFGANSNPFGDGEKLGSAGGISNVIEEEETDTVESPAAPNFSFGAGGSFSSPFSGDGAGQGPPSSFKPAADGFPDQYGMGRRTSVSAESLNPTASSNDNWSPPFHQKTLEQLTRLRKSISGNFLFNHLDDDQSSQILGALVEKPIPAKDIKVITQGDQGDFFYVVEKGTFDVYVNPAGEFQPGPNGLGTKVATIESGGSFGELALMYNAPRAATVMSAEASCLLWALDRITFRRILMDSTFQRRRLYESFLEEVPLLASLTKYERSKIADALETQKYPAGTTIIKEGDAGEAFYLLESGEAEAFKSGNPAAVYQYKKGGYFGELALLNDAPRAASVISKTEVKVATLGKDGFQRLLGPVESIMRRTKYETGVEDIDPLSTK</sequence>
<dbReference type="CDD" id="cd00038">
    <property type="entry name" value="CAP_ED"/>
    <property type="match status" value="2"/>
</dbReference>
<feature type="binding site" evidence="10">
    <location>
        <position position="274"/>
    </location>
    <ligand>
        <name>3',5'-cyclic AMP</name>
        <dbReference type="ChEBI" id="CHEBI:58165"/>
        <label>1</label>
    </ligand>
</feature>
<dbReference type="Proteomes" id="UP000824998">
    <property type="component" value="Unassembled WGS sequence"/>
</dbReference>
<evidence type="ECO:0000256" key="1">
    <source>
        <dbReference type="ARBA" id="ARBA00005753"/>
    </source>
</evidence>
<dbReference type="CDD" id="cd12098">
    <property type="entry name" value="DD_R_ScPKA-like"/>
    <property type="match status" value="1"/>
</dbReference>
<dbReference type="PIRSF" id="PIRSF000548">
    <property type="entry name" value="PK_regulatory"/>
    <property type="match status" value="1"/>
</dbReference>
<evidence type="ECO:0000256" key="5">
    <source>
        <dbReference type="ARBA" id="ARBA00022737"/>
    </source>
</evidence>
<protein>
    <recommendedName>
        <fullName evidence="2 9">cAMP-dependent protein kinase regulatory subunit</fullName>
    </recommendedName>
</protein>
<comment type="similarity">
    <text evidence="1 9">Belongs to the cAMP-dependent kinase regulatory chain family.</text>
</comment>
<evidence type="ECO:0000256" key="11">
    <source>
        <dbReference type="SAM" id="MobiDB-lite"/>
    </source>
</evidence>
<dbReference type="SMART" id="SM00394">
    <property type="entry name" value="RIIa"/>
    <property type="match status" value="1"/>
</dbReference>
<feature type="binding site" evidence="10">
    <location>
        <position position="386"/>
    </location>
    <ligand>
        <name>3',5'-cyclic AMP</name>
        <dbReference type="ChEBI" id="CHEBI:58165"/>
        <label>2</label>
    </ligand>
</feature>
<keyword evidence="7 9" id="KW-0114">cAMP</keyword>
<feature type="binding site" evidence="10">
    <location>
        <position position="395"/>
    </location>
    <ligand>
        <name>3',5'-cyclic AMP</name>
        <dbReference type="ChEBI" id="CHEBI:58165"/>
        <label>2</label>
    </ligand>
</feature>
<dbReference type="SMART" id="SM00100">
    <property type="entry name" value="cNMP"/>
    <property type="match status" value="2"/>
</dbReference>
<comment type="caution">
    <text evidence="13">The sequence shown here is derived from an EMBL/GenBank/DDBJ whole genome shotgun (WGS) entry which is preliminary data.</text>
</comment>
<feature type="compositionally biased region" description="Polar residues" evidence="11">
    <location>
        <begin position="146"/>
        <end position="163"/>
    </location>
</feature>
<dbReference type="GO" id="GO:0004862">
    <property type="term" value="F:cAMP-dependent protein kinase inhibitor activity"/>
    <property type="evidence" value="ECO:0007669"/>
    <property type="project" value="TreeGrafter"/>
</dbReference>
<comment type="subunit">
    <text evidence="8 9">Tetramer, composed of 2 regulatory (R) and 2 catalytic (C) subunits. In the presence of cAMP it dissociates into 2 active monomeric C subunits and an R dimer.</text>
</comment>
<dbReference type="Pfam" id="PF02197">
    <property type="entry name" value="RIIa"/>
    <property type="match status" value="1"/>
</dbReference>
<name>A0A9P7YPV2_9HELO</name>
<dbReference type="Gene3D" id="2.60.120.10">
    <property type="entry name" value="Jelly Rolls"/>
    <property type="match status" value="2"/>
</dbReference>
<feature type="compositionally biased region" description="Low complexity" evidence="11">
    <location>
        <begin position="99"/>
        <end position="118"/>
    </location>
</feature>
<dbReference type="InterPro" id="IPR014710">
    <property type="entry name" value="RmlC-like_jellyroll"/>
</dbReference>
<feature type="domain" description="Cyclic nucleotide-binding" evidence="12">
    <location>
        <begin position="187"/>
        <end position="316"/>
    </location>
</feature>
<dbReference type="SUPFAM" id="SSF47391">
    <property type="entry name" value="Dimerization-anchoring domain of cAMP-dependent PK regulatory subunit"/>
    <property type="match status" value="1"/>
</dbReference>
<feature type="region of interest" description="Disordered" evidence="11">
    <location>
        <begin position="91"/>
        <end position="167"/>
    </location>
</feature>
<evidence type="ECO:0000256" key="8">
    <source>
        <dbReference type="ARBA" id="ARBA00025979"/>
    </source>
</evidence>
<dbReference type="AlphaFoldDB" id="A0A9P7YPV2"/>
<keyword evidence="6 9" id="KW-0547">Nucleotide-binding</keyword>
<feature type="domain" description="Cyclic nucleotide-binding" evidence="12">
    <location>
        <begin position="319"/>
        <end position="428"/>
    </location>
</feature>
<dbReference type="GO" id="GO:0033554">
    <property type="term" value="P:cellular response to stress"/>
    <property type="evidence" value="ECO:0007669"/>
    <property type="project" value="UniProtKB-ARBA"/>
</dbReference>
<dbReference type="PROSITE" id="PS00889">
    <property type="entry name" value="CNMP_BINDING_2"/>
    <property type="match status" value="2"/>
</dbReference>
<evidence type="ECO:0000259" key="12">
    <source>
        <dbReference type="PROSITE" id="PS50042"/>
    </source>
</evidence>
<evidence type="ECO:0000256" key="7">
    <source>
        <dbReference type="ARBA" id="ARBA00023149"/>
    </source>
</evidence>
<dbReference type="GO" id="GO:0034236">
    <property type="term" value="F:protein kinase A catalytic subunit binding"/>
    <property type="evidence" value="ECO:0007669"/>
    <property type="project" value="TreeGrafter"/>
</dbReference>
<dbReference type="GO" id="GO:0005952">
    <property type="term" value="C:cAMP-dependent protein kinase complex"/>
    <property type="evidence" value="ECO:0007669"/>
    <property type="project" value="InterPro"/>
</dbReference>
<evidence type="ECO:0000313" key="13">
    <source>
        <dbReference type="EMBL" id="KAG9237531.1"/>
    </source>
</evidence>
<gene>
    <name evidence="13" type="ORF">BJ875DRAFT_453399</name>
</gene>
<dbReference type="FunFam" id="2.60.120.10:FF:000039">
    <property type="entry name" value="cAMP-dependent protein kinase regulatory subunit"/>
    <property type="match status" value="1"/>
</dbReference>
<proteinExistence type="inferred from homology"/>
<dbReference type="PANTHER" id="PTHR11635">
    <property type="entry name" value="CAMP-DEPENDENT PROTEIN KINASE REGULATORY CHAIN"/>
    <property type="match status" value="1"/>
</dbReference>
<accession>A0A9P7YPV2</accession>
<dbReference type="Gene3D" id="1.20.890.10">
    <property type="entry name" value="cAMP-dependent protein kinase regulatory subunit, dimerization-anchoring domain"/>
    <property type="match status" value="1"/>
</dbReference>
<keyword evidence="4 9" id="KW-0116">cAMP-binding</keyword>
<dbReference type="OrthoDB" id="417078at2759"/>
<dbReference type="FunFam" id="2.60.120.10:FF:000006">
    <property type="entry name" value="cAMP-dependent protein kinase type I-alpha regulatory subunit"/>
    <property type="match status" value="1"/>
</dbReference>
<keyword evidence="5" id="KW-0677">Repeat</keyword>
<dbReference type="PRINTS" id="PR00103">
    <property type="entry name" value="CAMPKINASE"/>
</dbReference>
<keyword evidence="3" id="KW-0597">Phosphoprotein</keyword>
<dbReference type="PANTHER" id="PTHR11635:SF152">
    <property type="entry name" value="CAMP-DEPENDENT PROTEIN KINASE TYPE I REGULATORY SUBUNIT-RELATED"/>
    <property type="match status" value="1"/>
</dbReference>
<dbReference type="InterPro" id="IPR012198">
    <property type="entry name" value="cAMP_dep_PK_reg_su"/>
</dbReference>
<feature type="binding site" evidence="10">
    <location>
        <position position="265"/>
    </location>
    <ligand>
        <name>3',5'-cyclic AMP</name>
        <dbReference type="ChEBI" id="CHEBI:58165"/>
        <label>1</label>
    </ligand>
</feature>
<dbReference type="GO" id="GO:0005634">
    <property type="term" value="C:nucleus"/>
    <property type="evidence" value="ECO:0007669"/>
    <property type="project" value="TreeGrafter"/>
</dbReference>
<reference evidence="13" key="1">
    <citation type="journal article" date="2021" name="IMA Fungus">
        <title>Genomic characterization of three marine fungi, including Emericellopsis atlantica sp. nov. with signatures of a generalist lifestyle and marine biomass degradation.</title>
        <authorList>
            <person name="Hagestad O.C."/>
            <person name="Hou L."/>
            <person name="Andersen J.H."/>
            <person name="Hansen E.H."/>
            <person name="Altermark B."/>
            <person name="Li C."/>
            <person name="Kuhnert E."/>
            <person name="Cox R.J."/>
            <person name="Crous P.W."/>
            <person name="Spatafora J.W."/>
            <person name="Lail K."/>
            <person name="Amirebrahimi M."/>
            <person name="Lipzen A."/>
            <person name="Pangilinan J."/>
            <person name="Andreopoulos W."/>
            <person name="Hayes R.D."/>
            <person name="Ng V."/>
            <person name="Grigoriev I.V."/>
            <person name="Jackson S.A."/>
            <person name="Sutton T.D.S."/>
            <person name="Dobson A.D.W."/>
            <person name="Rama T."/>
        </authorList>
    </citation>
    <scope>NUCLEOTIDE SEQUENCE</scope>
    <source>
        <strain evidence="13">TRa018bII</strain>
    </source>
</reference>
<dbReference type="InterPro" id="IPR018488">
    <property type="entry name" value="cNMP-bd_CS"/>
</dbReference>
<evidence type="ECO:0000313" key="14">
    <source>
        <dbReference type="Proteomes" id="UP000824998"/>
    </source>
</evidence>
<dbReference type="SUPFAM" id="SSF51206">
    <property type="entry name" value="cAMP-binding domain-like"/>
    <property type="match status" value="2"/>
</dbReference>
<evidence type="ECO:0000256" key="10">
    <source>
        <dbReference type="PIRSR" id="PIRSR000548-1"/>
    </source>
</evidence>
<evidence type="ECO:0000256" key="9">
    <source>
        <dbReference type="PIRNR" id="PIRNR000548"/>
    </source>
</evidence>
<evidence type="ECO:0000256" key="3">
    <source>
        <dbReference type="ARBA" id="ARBA00022553"/>
    </source>
</evidence>
<dbReference type="GO" id="GO:0005829">
    <property type="term" value="C:cytosol"/>
    <property type="evidence" value="ECO:0007669"/>
    <property type="project" value="TreeGrafter"/>
</dbReference>
<dbReference type="InterPro" id="IPR050503">
    <property type="entry name" value="cAMP-dep_PK_reg_su-like"/>
</dbReference>
<evidence type="ECO:0000256" key="4">
    <source>
        <dbReference type="ARBA" id="ARBA00022566"/>
    </source>
</evidence>
<dbReference type="InterPro" id="IPR003117">
    <property type="entry name" value="cAMP_dep_PK_reg_su_I/II_a/b"/>
</dbReference>
<evidence type="ECO:0000256" key="2">
    <source>
        <dbReference type="ARBA" id="ARBA00020355"/>
    </source>
</evidence>
<keyword evidence="14" id="KW-1185">Reference proteome</keyword>
<dbReference type="InterPro" id="IPR018490">
    <property type="entry name" value="cNMP-bd_dom_sf"/>
</dbReference>
<evidence type="ECO:0000256" key="6">
    <source>
        <dbReference type="ARBA" id="ARBA00022741"/>
    </source>
</evidence>
<dbReference type="PROSITE" id="PS00888">
    <property type="entry name" value="CNMP_BINDING_1"/>
    <property type="match status" value="2"/>
</dbReference>
<dbReference type="PROSITE" id="PS50042">
    <property type="entry name" value="CNMP_BINDING_3"/>
    <property type="match status" value="2"/>
</dbReference>
<dbReference type="EMBL" id="MU251384">
    <property type="protein sequence ID" value="KAG9237531.1"/>
    <property type="molecule type" value="Genomic_DNA"/>
</dbReference>